<gene>
    <name evidence="2" type="primary">ORF30219</name>
</gene>
<reference evidence="2" key="1">
    <citation type="submission" date="2014-12" db="EMBL/GenBank/DDBJ databases">
        <title>Insight into the proteome of Arion vulgaris.</title>
        <authorList>
            <person name="Aradska J."/>
            <person name="Bulat T."/>
            <person name="Smidak R."/>
            <person name="Sarate P."/>
            <person name="Gangsoo J."/>
            <person name="Sialana F."/>
            <person name="Bilban M."/>
            <person name="Lubec G."/>
        </authorList>
    </citation>
    <scope>NUCLEOTIDE SEQUENCE</scope>
    <source>
        <tissue evidence="2">Skin</tissue>
    </source>
</reference>
<evidence type="ECO:0000313" key="2">
    <source>
        <dbReference type="EMBL" id="CEK57459.1"/>
    </source>
</evidence>
<feature type="compositionally biased region" description="Basic residues" evidence="1">
    <location>
        <begin position="17"/>
        <end position="37"/>
    </location>
</feature>
<feature type="compositionally biased region" description="Basic and acidic residues" evidence="1">
    <location>
        <begin position="1"/>
        <end position="16"/>
    </location>
</feature>
<evidence type="ECO:0000256" key="1">
    <source>
        <dbReference type="SAM" id="MobiDB-lite"/>
    </source>
</evidence>
<proteinExistence type="predicted"/>
<feature type="compositionally biased region" description="Basic and acidic residues" evidence="1">
    <location>
        <begin position="38"/>
        <end position="63"/>
    </location>
</feature>
<organism evidence="2">
    <name type="scientific">Arion vulgaris</name>
    <dbReference type="NCBI Taxonomy" id="1028688"/>
    <lineage>
        <taxon>Eukaryota</taxon>
        <taxon>Metazoa</taxon>
        <taxon>Spiralia</taxon>
        <taxon>Lophotrochozoa</taxon>
        <taxon>Mollusca</taxon>
        <taxon>Gastropoda</taxon>
        <taxon>Heterobranchia</taxon>
        <taxon>Euthyneura</taxon>
        <taxon>Panpulmonata</taxon>
        <taxon>Eupulmonata</taxon>
        <taxon>Stylommatophora</taxon>
        <taxon>Helicina</taxon>
        <taxon>Arionoidea</taxon>
        <taxon>Arionidae</taxon>
        <taxon>Arion</taxon>
    </lineage>
</organism>
<dbReference type="AlphaFoldDB" id="A0A0B6YMM6"/>
<name>A0A0B6YMM6_9EUPU</name>
<sequence>NQDGEHVVHAAVDYERRSKRMKDKHTIKNINKGKRRRRDGEKVVSSRDNHLQHAQDYSKSKRSESLMDLYTKKQRKKKCPVTAAIVTNTPADSTQAVTTTAASAVTSTNHTGVGS</sequence>
<feature type="region of interest" description="Disordered" evidence="1">
    <location>
        <begin position="1"/>
        <end position="63"/>
    </location>
</feature>
<feature type="non-terminal residue" evidence="2">
    <location>
        <position position="115"/>
    </location>
</feature>
<accession>A0A0B6YMM6</accession>
<protein>
    <submittedName>
        <fullName evidence="2">Uncharacterized protein</fullName>
    </submittedName>
</protein>
<dbReference type="EMBL" id="HACG01010594">
    <property type="protein sequence ID" value="CEK57459.1"/>
    <property type="molecule type" value="Transcribed_RNA"/>
</dbReference>
<feature type="non-terminal residue" evidence="2">
    <location>
        <position position="1"/>
    </location>
</feature>